<dbReference type="FunFam" id="3.40.1280.10:FF:000042">
    <property type="entry name" value="Ribosomal RNA small subunit methyltransferase Nep1"/>
    <property type="match status" value="1"/>
</dbReference>
<reference evidence="23 24" key="1">
    <citation type="journal article" date="2015" name="Genome Announc.">
        <title>Complete Genome Sequence of Sulfolobus solfataricus Strain 98/2 and Evolved Derivatives.</title>
        <authorList>
            <person name="McCarthy S."/>
            <person name="Gradnigo J."/>
            <person name="Johnson T."/>
            <person name="Payne S."/>
            <person name="Lipzen A."/>
            <person name="Martin J."/>
            <person name="Schackwitz W."/>
            <person name="Moriyama E."/>
            <person name="Blum P."/>
        </authorList>
    </citation>
    <scope>NUCLEOTIDE SEQUENCE [LARGE SCALE GENOMIC DNA]</scope>
    <source>
        <strain evidence="23">98/2 SULC</strain>
        <strain evidence="11">SARC-B</strain>
        <strain evidence="12">SARC-C</strain>
        <strain evidence="13 25">SULA</strain>
        <strain evidence="24">SULB</strain>
    </source>
</reference>
<dbReference type="InterPro" id="IPR029028">
    <property type="entry name" value="Alpha/beta_knot_MTases"/>
</dbReference>
<dbReference type="SUPFAM" id="SSF75217">
    <property type="entry name" value="alpha/beta knot"/>
    <property type="match status" value="1"/>
</dbReference>
<evidence type="ECO:0000313" key="27">
    <source>
        <dbReference type="Proteomes" id="UP000267993"/>
    </source>
</evidence>
<dbReference type="EMBL" id="CP033235">
    <property type="protein sequence ID" value="AZF67012.1"/>
    <property type="molecule type" value="Genomic_DNA"/>
</dbReference>
<keyword evidence="4 10" id="KW-0698">rRNA processing</keyword>
<dbReference type="CDD" id="cd18088">
    <property type="entry name" value="Nep1-like"/>
    <property type="match status" value="1"/>
</dbReference>
<organism evidence="13 25">
    <name type="scientific">Saccharolobus solfataricus</name>
    <name type="common">Sulfolobus solfataricus</name>
    <dbReference type="NCBI Taxonomy" id="2287"/>
    <lineage>
        <taxon>Archaea</taxon>
        <taxon>Thermoproteota</taxon>
        <taxon>Thermoprotei</taxon>
        <taxon>Sulfolobales</taxon>
        <taxon>Sulfolobaceae</taxon>
        <taxon>Saccharolobus</taxon>
    </lineage>
</organism>
<dbReference type="OrthoDB" id="7612at2157"/>
<keyword evidence="3 10" id="KW-0690">Ribosome biogenesis</keyword>
<dbReference type="PATRIC" id="fig|2287.6.peg.44"/>
<evidence type="ECO:0000313" key="17">
    <source>
        <dbReference type="EMBL" id="AZF74872.1"/>
    </source>
</evidence>
<evidence type="ECO:0000313" key="16">
    <source>
        <dbReference type="EMBL" id="AZF72252.1"/>
    </source>
</evidence>
<dbReference type="EMBL" id="CP033240">
    <property type="protein sequence ID" value="AZF80086.1"/>
    <property type="molecule type" value="Genomic_DNA"/>
</dbReference>
<dbReference type="EMBL" id="CP033241">
    <property type="protein sequence ID" value="AZF82694.1"/>
    <property type="molecule type" value="Genomic_DNA"/>
</dbReference>
<evidence type="ECO:0000313" key="13">
    <source>
        <dbReference type="EMBL" id="AKA77891.1"/>
    </source>
</evidence>
<dbReference type="EMBL" id="CP011057">
    <property type="protein sequence ID" value="AKA77891.1"/>
    <property type="molecule type" value="Genomic_DNA"/>
</dbReference>
<dbReference type="EMBL" id="CP011056">
    <property type="protein sequence ID" value="AKA75198.1"/>
    <property type="molecule type" value="Genomic_DNA"/>
</dbReference>
<feature type="site" description="Interaction with substrate rRNA" evidence="10">
    <location>
        <position position="104"/>
    </location>
</feature>
<feature type="binding site" evidence="10">
    <location>
        <begin position="199"/>
        <end position="204"/>
    </location>
    <ligand>
        <name>S-adenosyl-L-methionine</name>
        <dbReference type="ChEBI" id="CHEBI:59789"/>
    </ligand>
</feature>
<keyword evidence="5 10" id="KW-0489">Methyltransferase</keyword>
<name>A0A0E3GVT7_SACSO</name>
<evidence type="ECO:0000313" key="11">
    <source>
        <dbReference type="EMBL" id="AKA72498.1"/>
    </source>
</evidence>
<evidence type="ECO:0000256" key="6">
    <source>
        <dbReference type="ARBA" id="ARBA00022679"/>
    </source>
</evidence>
<dbReference type="InterPro" id="IPR005304">
    <property type="entry name" value="Rbsml_bgen_MeTrfase_EMG1/NEP1"/>
</dbReference>
<dbReference type="Proteomes" id="UP000278715">
    <property type="component" value="Chromosome"/>
</dbReference>
<dbReference type="EMBL" id="CP033237">
    <property type="protein sequence ID" value="AZF72252.1"/>
    <property type="molecule type" value="Genomic_DNA"/>
</dbReference>
<accession>A0A0E3GVT7</accession>
<dbReference type="EMBL" id="CP011055">
    <property type="protein sequence ID" value="AKA72498.1"/>
    <property type="molecule type" value="Genomic_DNA"/>
</dbReference>
<comment type="subunit">
    <text evidence="2 10">Homodimer.</text>
</comment>
<evidence type="ECO:0000313" key="19">
    <source>
        <dbReference type="EMBL" id="AZF80086.1"/>
    </source>
</evidence>
<dbReference type="GO" id="GO:0019843">
    <property type="term" value="F:rRNA binding"/>
    <property type="evidence" value="ECO:0007669"/>
    <property type="project" value="UniProtKB-UniRule"/>
</dbReference>
<dbReference type="Proteomes" id="UP000267993">
    <property type="component" value="Chromosome"/>
</dbReference>
<dbReference type="PANTHER" id="PTHR12636:SF5">
    <property type="entry name" value="RIBOSOMAL RNA SMALL SUBUNIT METHYLTRANSFERASE NEP1"/>
    <property type="match status" value="1"/>
</dbReference>
<reference evidence="27 28" key="4">
    <citation type="journal article" date="2018" name="Proc. Natl. Acad. Sci. U.S.A.">
        <title>Nonmutational mechanism of inheritance in the Archaeon Sulfolobus solfataricus.</title>
        <authorList>
            <person name="Payne S."/>
            <person name="McCarthy S."/>
            <person name="Johnson T."/>
            <person name="North E."/>
            <person name="Blum P."/>
        </authorList>
    </citation>
    <scope>NUCLEOTIDE SEQUENCE [LARGE SCALE GENOMIC DNA]</scope>
    <source>
        <strain evidence="15 27">SARC-H</strain>
        <strain evidence="16 31">SARC-I</strain>
        <strain evidence="18 32">SARC-N</strain>
        <strain evidence="19 33">SARC-O</strain>
        <strain evidence="20 28">SUL120</strain>
        <strain evidence="14 29">SULG</strain>
        <strain evidence="17 30">SULM</strain>
    </source>
</reference>
<evidence type="ECO:0000313" key="23">
    <source>
        <dbReference type="Proteomes" id="UP000033057"/>
    </source>
</evidence>
<dbReference type="GO" id="GO:0070037">
    <property type="term" value="F:rRNA (pseudouridine) methyltransferase activity"/>
    <property type="evidence" value="ECO:0007669"/>
    <property type="project" value="UniProtKB-UniRule"/>
</dbReference>
<dbReference type="HAMAP" id="MF_00554">
    <property type="entry name" value="NEP1"/>
    <property type="match status" value="1"/>
</dbReference>
<evidence type="ECO:0000313" key="30">
    <source>
        <dbReference type="Proteomes" id="UP000273443"/>
    </source>
</evidence>
<evidence type="ECO:0000313" key="18">
    <source>
        <dbReference type="EMBL" id="AZF77480.1"/>
    </source>
</evidence>
<evidence type="ECO:0000256" key="8">
    <source>
        <dbReference type="ARBA" id="ARBA00022730"/>
    </source>
</evidence>
<proteinExistence type="inferred from homology"/>
<feature type="binding site" evidence="10">
    <location>
        <position position="177"/>
    </location>
    <ligand>
        <name>S-adenosyl-L-methionine</name>
        <dbReference type="ChEBI" id="CHEBI:59789"/>
    </ligand>
</feature>
<dbReference type="EC" id="2.1.1.-" evidence="10"/>
<evidence type="ECO:0000313" key="26">
    <source>
        <dbReference type="Proteomes" id="UP000076770"/>
    </source>
</evidence>
<evidence type="ECO:0000313" key="20">
    <source>
        <dbReference type="EMBL" id="AZF82694.1"/>
    </source>
</evidence>
<evidence type="ECO:0000313" key="33">
    <source>
        <dbReference type="Proteomes" id="UP000282269"/>
    </source>
</evidence>
<reference evidence="26" key="3">
    <citation type="submission" date="2016-04" db="EMBL/GenBank/DDBJ databases">
        <authorList>
            <person name="Shah S.A."/>
            <person name="Garrett R.A."/>
        </authorList>
    </citation>
    <scope>NUCLEOTIDE SEQUENCE [LARGE SCALE GENOMIC DNA]</scope>
    <source>
        <strain evidence="26">ATCC 35091 / DSM 1616 / JCM 8930 / NBRC 15331 / P1</strain>
    </source>
</reference>
<dbReference type="EMBL" id="CP050869">
    <property type="protein sequence ID" value="QPG49522.1"/>
    <property type="molecule type" value="Genomic_DNA"/>
</dbReference>
<dbReference type="RefSeq" id="WP_009992051.1">
    <property type="nucleotide sequence ID" value="NZ_CP011055.2"/>
</dbReference>
<dbReference type="GeneID" id="1453723"/>
<dbReference type="Proteomes" id="UP000594632">
    <property type="component" value="Chromosome"/>
</dbReference>
<keyword evidence="7 10" id="KW-0949">S-adenosyl-L-methionine</keyword>
<dbReference type="EMBL" id="CP033238">
    <property type="protein sequence ID" value="AZF74872.1"/>
    <property type="molecule type" value="Genomic_DNA"/>
</dbReference>
<dbReference type="Proteomes" id="UP000033057">
    <property type="component" value="Chromosome"/>
</dbReference>
<feature type="site" description="Stabilizes Arg-xx" evidence="10">
    <location>
        <position position="68"/>
    </location>
</feature>
<keyword evidence="8 10" id="KW-0699">rRNA-binding</keyword>
<evidence type="ECO:0000256" key="4">
    <source>
        <dbReference type="ARBA" id="ARBA00022552"/>
    </source>
</evidence>
<evidence type="ECO:0000256" key="5">
    <source>
        <dbReference type="ARBA" id="ARBA00022603"/>
    </source>
</evidence>
<evidence type="ECO:0000256" key="1">
    <source>
        <dbReference type="ARBA" id="ARBA00008115"/>
    </source>
</evidence>
<dbReference type="Proteomes" id="UP000269431">
    <property type="component" value="Chromosome"/>
</dbReference>
<evidence type="ECO:0000313" key="12">
    <source>
        <dbReference type="EMBL" id="AKA75198.1"/>
    </source>
</evidence>
<dbReference type="GeneID" id="44127961"/>
<dbReference type="Proteomes" id="UP000275843">
    <property type="component" value="Chromosome"/>
</dbReference>
<dbReference type="AlphaFoldDB" id="A0A0E3GVT7"/>
<dbReference type="EMBL" id="CP033236">
    <property type="protein sequence ID" value="AZF69632.1"/>
    <property type="molecule type" value="Genomic_DNA"/>
</dbReference>
<dbReference type="InterPro" id="IPR023503">
    <property type="entry name" value="Ribosome_NEP1_arc"/>
</dbReference>
<dbReference type="Proteomes" id="UP000033106">
    <property type="component" value="Chromosome"/>
</dbReference>
<dbReference type="PANTHER" id="PTHR12636">
    <property type="entry name" value="NEP1/MRA1"/>
    <property type="match status" value="1"/>
</dbReference>
<dbReference type="NCBIfam" id="NF003203">
    <property type="entry name" value="PRK04171.1-1"/>
    <property type="match status" value="1"/>
</dbReference>
<evidence type="ECO:0000313" key="22">
    <source>
        <dbReference type="EMBL" id="SAI85923.1"/>
    </source>
</evidence>
<evidence type="ECO:0000256" key="2">
    <source>
        <dbReference type="ARBA" id="ARBA00011738"/>
    </source>
</evidence>
<evidence type="ECO:0000313" key="29">
    <source>
        <dbReference type="Proteomes" id="UP000273194"/>
    </source>
</evidence>
<keyword evidence="9 10" id="KW-0694">RNA-binding</keyword>
<comment type="function">
    <text evidence="10">Methyltransferase involved in ribosomal biogenesis. Specifically catalyzes the N1-methylation of the pseudouridine corresponding to position 914 in M.jannaschii 16S rRNA.</text>
</comment>
<evidence type="ECO:0000256" key="7">
    <source>
        <dbReference type="ARBA" id="ARBA00022691"/>
    </source>
</evidence>
<evidence type="ECO:0000313" key="25">
    <source>
        <dbReference type="Proteomes" id="UP000033106"/>
    </source>
</evidence>
<evidence type="ECO:0000313" key="32">
    <source>
        <dbReference type="Proteomes" id="UP000278715"/>
    </source>
</evidence>
<feature type="site" description="Interaction with substrate rRNA" evidence="10">
    <location>
        <position position="66"/>
    </location>
</feature>
<dbReference type="GO" id="GO:0070475">
    <property type="term" value="P:rRNA base methylation"/>
    <property type="evidence" value="ECO:0007669"/>
    <property type="project" value="InterPro"/>
</dbReference>
<dbReference type="EMBL" id="CP033239">
    <property type="protein sequence ID" value="AZF77480.1"/>
    <property type="molecule type" value="Genomic_DNA"/>
</dbReference>
<comment type="catalytic activity">
    <reaction evidence="10">
        <text>a pseudouridine in rRNA + S-adenosyl-L-methionine = an N(1)-methylpseudouridine in rRNA + S-adenosyl-L-homocysteine + H(+)</text>
        <dbReference type="Rhea" id="RHEA:46696"/>
        <dbReference type="Rhea" id="RHEA-COMP:11634"/>
        <dbReference type="Rhea" id="RHEA-COMP:13933"/>
        <dbReference type="ChEBI" id="CHEBI:15378"/>
        <dbReference type="ChEBI" id="CHEBI:57856"/>
        <dbReference type="ChEBI" id="CHEBI:59789"/>
        <dbReference type="ChEBI" id="CHEBI:65314"/>
        <dbReference type="ChEBI" id="CHEBI:74890"/>
    </reaction>
</comment>
<dbReference type="Proteomes" id="UP000033085">
    <property type="component" value="Chromosome"/>
</dbReference>
<feature type="site" description="Interaction with substrate rRNA" evidence="10">
    <location>
        <position position="111"/>
    </location>
</feature>
<evidence type="ECO:0000313" key="31">
    <source>
        <dbReference type="Proteomes" id="UP000275843"/>
    </source>
</evidence>
<dbReference type="EMBL" id="LT549890">
    <property type="protein sequence ID" value="SAI85923.1"/>
    <property type="molecule type" value="Genomic_DNA"/>
</dbReference>
<evidence type="ECO:0000313" key="14">
    <source>
        <dbReference type="EMBL" id="AZF67012.1"/>
    </source>
</evidence>
<reference evidence="21 34" key="6">
    <citation type="journal article" date="2020" name="Nat. Commun.">
        <title>The structures of two archaeal type IV pili illuminate evolutionary relationships.</title>
        <authorList>
            <person name="Wang F."/>
            <person name="Baquero D.P."/>
            <person name="Su Z."/>
            <person name="Beltran L.C."/>
            <person name="Prangishvili D."/>
            <person name="Krupovic M."/>
            <person name="Egelman E.H."/>
        </authorList>
    </citation>
    <scope>NUCLEOTIDE SEQUENCE [LARGE SCALE GENOMIC DNA]</scope>
    <source>
        <strain evidence="21 34">POZ149</strain>
    </source>
</reference>
<evidence type="ECO:0000313" key="24">
    <source>
        <dbReference type="Proteomes" id="UP000033085"/>
    </source>
</evidence>
<dbReference type="Gene3D" id="3.40.1280.10">
    <property type="match status" value="1"/>
</dbReference>
<dbReference type="Proteomes" id="UP000282269">
    <property type="component" value="Chromosome"/>
</dbReference>
<evidence type="ECO:0000256" key="9">
    <source>
        <dbReference type="ARBA" id="ARBA00022884"/>
    </source>
</evidence>
<keyword evidence="6 10" id="KW-0808">Transferase</keyword>
<evidence type="ECO:0000256" key="3">
    <source>
        <dbReference type="ARBA" id="ARBA00022517"/>
    </source>
</evidence>
<evidence type="ECO:0000313" key="21">
    <source>
        <dbReference type="EMBL" id="QPG49522.1"/>
    </source>
</evidence>
<dbReference type="KEGG" id="ssol:SULB_0044"/>
<dbReference type="Proteomes" id="UP000076770">
    <property type="component" value="Chromosome i"/>
</dbReference>
<sequence length="223" mass="25556">MLKYSMHLNIILLEASLELVPKEIVNHPAVIKNAKRRNKKPEDTLLDISLHYHAMKYLENSHKRGRPDILHQALLVILTDPVIKGDIFIHTIQSKIIKVNPNMRPPKNYLRFIGLMEQLLKYGKIPINGDETLMEVTNLTLDNIVNRYDLILLSEKGEKINPEEICKLDEKWLLGIGAFPHGDFSDKILNLAKKIYSISGFPLETQQVLCRIFSACNSILGWP</sequence>
<comment type="similarity">
    <text evidence="1 10">Belongs to the class IV-like SAM-binding methyltransferase superfamily. RNA methyltransferase NEP1 family.</text>
</comment>
<protein>
    <recommendedName>
        <fullName evidence="10">Ribosomal RNA small subunit methyltransferase Nep1</fullName>
        <ecNumber evidence="10">2.1.1.-</ecNumber>
    </recommendedName>
    <alternativeName>
        <fullName evidence="10">16S rRNA (pseudouridine-N1-)-methyltransferase Nep1</fullName>
    </alternativeName>
</protein>
<feature type="site" description="Interaction with substrate rRNA" evidence="10">
    <location>
        <position position="107"/>
    </location>
</feature>
<dbReference type="Pfam" id="PF03587">
    <property type="entry name" value="EMG1"/>
    <property type="match status" value="1"/>
</dbReference>
<feature type="binding site" evidence="10">
    <location>
        <position position="182"/>
    </location>
    <ligand>
        <name>S-adenosyl-L-methionine</name>
        <dbReference type="ChEBI" id="CHEBI:59789"/>
    </ligand>
</feature>
<evidence type="ECO:0000313" key="28">
    <source>
        <dbReference type="Proteomes" id="UP000269431"/>
    </source>
</evidence>
<gene>
    <name evidence="10" type="primary">nep1</name>
    <name evidence="21" type="ORF">HFC64_06530</name>
    <name evidence="22" type="ORF">SSOP1_2369</name>
    <name evidence="13" type="ORF">SULA_0043</name>
    <name evidence="11" type="ORF">SULB_0044</name>
    <name evidence="12" type="ORF">SULC_0043</name>
    <name evidence="14" type="ORF">SULG_00220</name>
    <name evidence="15" type="ORF">SULH_00220</name>
    <name evidence="16" type="ORF">SULI_00220</name>
    <name evidence="17" type="ORF">SULM_00220</name>
    <name evidence="18" type="ORF">SULN_00220</name>
    <name evidence="19" type="ORF">SULO_00220</name>
    <name evidence="20" type="ORF">SULZ_00220</name>
</gene>
<dbReference type="KEGG" id="ssoa:SULA_0043"/>
<dbReference type="InterPro" id="IPR029026">
    <property type="entry name" value="tRNA_m1G_MTases_N"/>
</dbReference>
<dbReference type="KEGG" id="ssof:SULC_0043"/>
<evidence type="ECO:0000313" key="34">
    <source>
        <dbReference type="Proteomes" id="UP000594632"/>
    </source>
</evidence>
<dbReference type="Proteomes" id="UP000273194">
    <property type="component" value="Chromosome"/>
</dbReference>
<dbReference type="SMR" id="A0A0E3GVT7"/>
<reference evidence="22" key="2">
    <citation type="submission" date="2016-04" db="EMBL/GenBank/DDBJ databases">
        <authorList>
            <person name="Evans L.H."/>
            <person name="Alamgir A."/>
            <person name="Owens N."/>
            <person name="Weber N.D."/>
            <person name="Virtaneva K."/>
            <person name="Barbian K."/>
            <person name="Babar A."/>
            <person name="Rosenke K."/>
        </authorList>
    </citation>
    <scope>NUCLEOTIDE SEQUENCE</scope>
    <source>
        <strain evidence="22">P1</strain>
    </source>
</reference>
<dbReference type="Proteomes" id="UP000273443">
    <property type="component" value="Chromosome"/>
</dbReference>
<evidence type="ECO:0000256" key="10">
    <source>
        <dbReference type="HAMAP-Rule" id="MF_00554"/>
    </source>
</evidence>
<reference evidence="13" key="5">
    <citation type="submission" date="2018-10" db="EMBL/GenBank/DDBJ databases">
        <authorList>
            <person name="McCarthy S."/>
            <person name="Gradnigo J."/>
            <person name="Johnson T."/>
            <person name="Payne S."/>
            <person name="Lipzen A."/>
            <person name="Schackwitz W."/>
            <person name="Martin J."/>
            <person name="Moriyama E."/>
            <person name="Blum P."/>
        </authorList>
    </citation>
    <scope>NUCLEOTIDE SEQUENCE</scope>
    <source>
        <strain evidence="11">SARC-B</strain>
        <strain evidence="12">SARC-C</strain>
        <strain evidence="13">SULA</strain>
    </source>
</reference>
<evidence type="ECO:0000313" key="15">
    <source>
        <dbReference type="EMBL" id="AZF69632.1"/>
    </source>
</evidence>